<evidence type="ECO:0000313" key="3">
    <source>
        <dbReference type="Proteomes" id="UP001295423"/>
    </source>
</evidence>
<comment type="caution">
    <text evidence="2">The sequence shown here is derived from an EMBL/GenBank/DDBJ whole genome shotgun (WGS) entry which is preliminary data.</text>
</comment>
<dbReference type="EMBL" id="CAKOGP040001758">
    <property type="protein sequence ID" value="CAJ1948891.1"/>
    <property type="molecule type" value="Genomic_DNA"/>
</dbReference>
<proteinExistence type="predicted"/>
<dbReference type="Proteomes" id="UP001295423">
    <property type="component" value="Unassembled WGS sequence"/>
</dbReference>
<dbReference type="Pfam" id="PF20710">
    <property type="entry name" value="DUF6824"/>
    <property type="match status" value="2"/>
</dbReference>
<feature type="domain" description="DUF6824" evidence="1">
    <location>
        <begin position="424"/>
        <end position="507"/>
    </location>
</feature>
<gene>
    <name evidence="2" type="ORF">CYCCA115_LOCUS11821</name>
</gene>
<protein>
    <recommendedName>
        <fullName evidence="1">DUF6824 domain-containing protein</fullName>
    </recommendedName>
</protein>
<dbReference type="InterPro" id="IPR049227">
    <property type="entry name" value="DUF6824"/>
</dbReference>
<feature type="domain" description="DUF6824" evidence="1">
    <location>
        <begin position="536"/>
        <end position="616"/>
    </location>
</feature>
<evidence type="ECO:0000259" key="1">
    <source>
        <dbReference type="Pfam" id="PF20710"/>
    </source>
</evidence>
<accession>A0AAD2JH54</accession>
<sequence>MLNFAERTGSGAVMLVWSYPTNNASIRLQKPTAYYSRRRGTTDADANMRRIAVSIRTHPPPSSQAPRLMSVFDQQRVSNNTASCFGFCFSPEDPNHDVFTQQKNSQHKVTRDEERKKKEVDDHFTAAFNKLTFEERQRQQEVLHGVDEQIAEEATFIHSTLQELDNHLKRIKQGSAYEMAERLDPEYVSARAFRVMFLRGNKYDARISASQMLRFFEVKQKLFGVEKMVKDITLEDLDEDDRASLRSGWLQLHGKDRSGRLIFVQYPGLRLFKNLINELRGKFYFIMRLAQSEEAQLKGIVGVIYAVEELRDSTGGIGFVENTQVSLAIPVYVAGFHTCCSDVREYALFSLVVKVLPAKLISRNRIHCGSHLECQYRLCSFGISRLQINALNRGLLMQSYLFGGDGANLPNSTSSMAIQPNANDVLYTGNKTSNNPGNHYLRNLVIELWQVYDSASNEKKRVVVDEMVEKINSTGGRFLRTTSDEEPYWVESPIEEVRIKVAQMFRNQKRAIKRVSSRQMNVIDGTPIAGSPLPSDVVFGKSHNTRGKEYMHHQIRERSEEYNALDRGTKATVVVAVMETIKGKGGRFLQPIPYSDGFLEVSDEKARERISKYFRNYRRIRHK</sequence>
<name>A0AAD2JH54_9STRA</name>
<reference evidence="2" key="1">
    <citation type="submission" date="2023-08" db="EMBL/GenBank/DDBJ databases">
        <authorList>
            <person name="Audoor S."/>
            <person name="Bilcke G."/>
        </authorList>
    </citation>
    <scope>NUCLEOTIDE SEQUENCE</scope>
</reference>
<dbReference type="AlphaFoldDB" id="A0AAD2JH54"/>
<keyword evidence="3" id="KW-1185">Reference proteome</keyword>
<organism evidence="2 3">
    <name type="scientific">Cylindrotheca closterium</name>
    <dbReference type="NCBI Taxonomy" id="2856"/>
    <lineage>
        <taxon>Eukaryota</taxon>
        <taxon>Sar</taxon>
        <taxon>Stramenopiles</taxon>
        <taxon>Ochrophyta</taxon>
        <taxon>Bacillariophyta</taxon>
        <taxon>Bacillariophyceae</taxon>
        <taxon>Bacillariophycidae</taxon>
        <taxon>Bacillariales</taxon>
        <taxon>Bacillariaceae</taxon>
        <taxon>Cylindrotheca</taxon>
    </lineage>
</organism>
<evidence type="ECO:0000313" key="2">
    <source>
        <dbReference type="EMBL" id="CAJ1948891.1"/>
    </source>
</evidence>